<proteinExistence type="predicted"/>
<dbReference type="EMBL" id="CP059572">
    <property type="protein sequence ID" value="QXJ21318.1"/>
    <property type="molecule type" value="Genomic_DNA"/>
</dbReference>
<sequence>MADTDRTRWNTKYEGGADAPFTAHPLTARALSLALPDGPMLDLASGPSGNALLAARHGRDVLAVDISDVALRRLDQEARRRGVSGLVRTEEADLEVWRPEAGAFAFVLCAGYWDRALFEPATRAVMPGGLLAWEAFTLDARSARPSLPGEWCLAEGEPASLLPAGSAVLEQADLPKSGKRRLLARLPGQPRSTSTTTGA</sequence>
<protein>
    <submittedName>
        <fullName evidence="3">Class I SAM-dependent methyltransferase</fullName>
    </submittedName>
</protein>
<dbReference type="Proteomes" id="UP001049518">
    <property type="component" value="Chromosome"/>
</dbReference>
<dbReference type="RefSeq" id="WP_231334463.1">
    <property type="nucleotide sequence ID" value="NZ_CP059572.1"/>
</dbReference>
<dbReference type="Gene3D" id="3.40.50.150">
    <property type="entry name" value="Vaccinia Virus protein VP39"/>
    <property type="match status" value="1"/>
</dbReference>
<dbReference type="InterPro" id="IPR041698">
    <property type="entry name" value="Methyltransf_25"/>
</dbReference>
<evidence type="ECO:0000259" key="2">
    <source>
        <dbReference type="Pfam" id="PF13649"/>
    </source>
</evidence>
<keyword evidence="4" id="KW-1185">Reference proteome</keyword>
<accession>A0ABX8QRR0</accession>
<reference evidence="3" key="1">
    <citation type="submission" date="2020-07" db="EMBL/GenBank/DDBJ databases">
        <authorList>
            <person name="Tarantini F.S."/>
            <person name="Hong K.W."/>
            <person name="Chan K.G."/>
        </authorList>
    </citation>
    <scope>NUCLEOTIDE SEQUENCE</scope>
    <source>
        <strain evidence="3">32-07</strain>
    </source>
</reference>
<dbReference type="GO" id="GO:0008168">
    <property type="term" value="F:methyltransferase activity"/>
    <property type="evidence" value="ECO:0007669"/>
    <property type="project" value="UniProtKB-KW"/>
</dbReference>
<dbReference type="Pfam" id="PF13649">
    <property type="entry name" value="Methyltransf_25"/>
    <property type="match status" value="1"/>
</dbReference>
<feature type="domain" description="Methyltransferase" evidence="2">
    <location>
        <begin position="41"/>
        <end position="129"/>
    </location>
</feature>
<dbReference type="SUPFAM" id="SSF53335">
    <property type="entry name" value="S-adenosyl-L-methionine-dependent methyltransferases"/>
    <property type="match status" value="1"/>
</dbReference>
<keyword evidence="3" id="KW-0808">Transferase</keyword>
<organism evidence="3 4">
    <name type="scientific">Actinomadura graeca</name>
    <dbReference type="NCBI Taxonomy" id="2750812"/>
    <lineage>
        <taxon>Bacteria</taxon>
        <taxon>Bacillati</taxon>
        <taxon>Actinomycetota</taxon>
        <taxon>Actinomycetes</taxon>
        <taxon>Streptosporangiales</taxon>
        <taxon>Thermomonosporaceae</taxon>
        <taxon>Actinomadura</taxon>
    </lineage>
</organism>
<dbReference type="GO" id="GO:0032259">
    <property type="term" value="P:methylation"/>
    <property type="evidence" value="ECO:0007669"/>
    <property type="project" value="UniProtKB-KW"/>
</dbReference>
<gene>
    <name evidence="3" type="ORF">AGRA3207_002157</name>
</gene>
<dbReference type="CDD" id="cd02440">
    <property type="entry name" value="AdoMet_MTases"/>
    <property type="match status" value="1"/>
</dbReference>
<feature type="compositionally biased region" description="Polar residues" evidence="1">
    <location>
        <begin position="190"/>
        <end position="199"/>
    </location>
</feature>
<evidence type="ECO:0000256" key="1">
    <source>
        <dbReference type="SAM" id="MobiDB-lite"/>
    </source>
</evidence>
<feature type="region of interest" description="Disordered" evidence="1">
    <location>
        <begin position="179"/>
        <end position="199"/>
    </location>
</feature>
<name>A0ABX8QRR0_9ACTN</name>
<evidence type="ECO:0000313" key="3">
    <source>
        <dbReference type="EMBL" id="QXJ21318.1"/>
    </source>
</evidence>
<evidence type="ECO:0000313" key="4">
    <source>
        <dbReference type="Proteomes" id="UP001049518"/>
    </source>
</evidence>
<keyword evidence="3" id="KW-0489">Methyltransferase</keyword>
<dbReference type="InterPro" id="IPR029063">
    <property type="entry name" value="SAM-dependent_MTases_sf"/>
</dbReference>